<evidence type="ECO:0000313" key="3">
    <source>
        <dbReference type="Proteomes" id="UP001271007"/>
    </source>
</evidence>
<dbReference type="Gene3D" id="3.90.1590.10">
    <property type="entry name" value="glutathione-dependent formaldehyde- activating enzyme (gfa)"/>
    <property type="match status" value="1"/>
</dbReference>
<comment type="caution">
    <text evidence="2">The sequence shown here is derived from an EMBL/GenBank/DDBJ whole genome shotgun (WGS) entry which is preliminary data.</text>
</comment>
<sequence length="251" mass="28140">MAEVNELYGSCSCERNQYTVVIPTSSTSLAHVFFDNSVENRRSQATPVTAWLRVPLDWYHSSTHAQFDDETHPLIRRTYHTPSTPSTLPPTRRQFCGYCGTHLTAWNEGHRHEQDFLDVTLGSLLTESVKMLEALKIMEAGADEGANDGEEEHNVASEERMDESTGAAPRAVSRRTTDTMRNVGMPYFEEMVENSPLGWIKRQKGGHTSRDGRTTVEWEVTEIGDDVPAGMITTQETDAETSGSKRQKLDT</sequence>
<feature type="compositionally biased region" description="Basic and acidic residues" evidence="1">
    <location>
        <begin position="152"/>
        <end position="163"/>
    </location>
</feature>
<evidence type="ECO:0000313" key="2">
    <source>
        <dbReference type="EMBL" id="KAK3049302.1"/>
    </source>
</evidence>
<feature type="region of interest" description="Disordered" evidence="1">
    <location>
        <begin position="223"/>
        <end position="251"/>
    </location>
</feature>
<feature type="region of interest" description="Disordered" evidence="1">
    <location>
        <begin position="143"/>
        <end position="175"/>
    </location>
</feature>
<feature type="compositionally biased region" description="Polar residues" evidence="1">
    <location>
        <begin position="232"/>
        <end position="244"/>
    </location>
</feature>
<protein>
    <recommendedName>
        <fullName evidence="4">CENP-V/GFA domain-containing protein</fullName>
    </recommendedName>
</protein>
<dbReference type="InterPro" id="IPR011057">
    <property type="entry name" value="Mss4-like_sf"/>
</dbReference>
<dbReference type="SUPFAM" id="SSF51316">
    <property type="entry name" value="Mss4-like"/>
    <property type="match status" value="1"/>
</dbReference>
<evidence type="ECO:0000256" key="1">
    <source>
        <dbReference type="SAM" id="MobiDB-lite"/>
    </source>
</evidence>
<dbReference type="EMBL" id="JAWDJX010000041">
    <property type="protein sequence ID" value="KAK3049302.1"/>
    <property type="molecule type" value="Genomic_DNA"/>
</dbReference>
<dbReference type="Proteomes" id="UP001271007">
    <property type="component" value="Unassembled WGS sequence"/>
</dbReference>
<organism evidence="2 3">
    <name type="scientific">Extremus antarcticus</name>
    <dbReference type="NCBI Taxonomy" id="702011"/>
    <lineage>
        <taxon>Eukaryota</taxon>
        <taxon>Fungi</taxon>
        <taxon>Dikarya</taxon>
        <taxon>Ascomycota</taxon>
        <taxon>Pezizomycotina</taxon>
        <taxon>Dothideomycetes</taxon>
        <taxon>Dothideomycetidae</taxon>
        <taxon>Mycosphaerellales</taxon>
        <taxon>Extremaceae</taxon>
        <taxon>Extremus</taxon>
    </lineage>
</organism>
<keyword evidence="3" id="KW-1185">Reference proteome</keyword>
<reference evidence="2" key="1">
    <citation type="submission" date="2023-04" db="EMBL/GenBank/DDBJ databases">
        <title>Black Yeasts Isolated from many extreme environments.</title>
        <authorList>
            <person name="Coleine C."/>
            <person name="Stajich J.E."/>
            <person name="Selbmann L."/>
        </authorList>
    </citation>
    <scope>NUCLEOTIDE SEQUENCE</scope>
    <source>
        <strain evidence="2">CCFEE 5312</strain>
    </source>
</reference>
<dbReference type="AlphaFoldDB" id="A0AAJ0DFH7"/>
<accession>A0AAJ0DFH7</accession>
<name>A0AAJ0DFH7_9PEZI</name>
<gene>
    <name evidence="2" type="ORF">LTR09_009480</name>
</gene>
<evidence type="ECO:0008006" key="4">
    <source>
        <dbReference type="Google" id="ProtNLM"/>
    </source>
</evidence>
<proteinExistence type="predicted"/>